<keyword evidence="4" id="KW-0804">Transcription</keyword>
<dbReference type="PANTHER" id="PTHR30346:SF29">
    <property type="entry name" value="LYSR SUBSTRATE-BINDING"/>
    <property type="match status" value="1"/>
</dbReference>
<evidence type="ECO:0000256" key="4">
    <source>
        <dbReference type="ARBA" id="ARBA00023163"/>
    </source>
</evidence>
<name>A0ABT7A1T0_9ACTN</name>
<dbReference type="EMBL" id="JANCPR020000028">
    <property type="protein sequence ID" value="MDJ1135287.1"/>
    <property type="molecule type" value="Genomic_DNA"/>
</dbReference>
<dbReference type="RefSeq" id="WP_274041947.1">
    <property type="nucleotide sequence ID" value="NZ_JANCPR020000028.1"/>
</dbReference>
<dbReference type="CDD" id="cd05466">
    <property type="entry name" value="PBP2_LTTR_substrate"/>
    <property type="match status" value="1"/>
</dbReference>
<accession>A0ABT7A1T0</accession>
<dbReference type="PANTHER" id="PTHR30346">
    <property type="entry name" value="TRANSCRIPTIONAL DUAL REGULATOR HCAR-RELATED"/>
    <property type="match status" value="1"/>
</dbReference>
<feature type="domain" description="HTH lysR-type" evidence="6">
    <location>
        <begin position="1"/>
        <end position="58"/>
    </location>
</feature>
<dbReference type="PRINTS" id="PR00039">
    <property type="entry name" value="HTHLYSR"/>
</dbReference>
<dbReference type="Pfam" id="PF03466">
    <property type="entry name" value="LysR_substrate"/>
    <property type="match status" value="1"/>
</dbReference>
<dbReference type="SUPFAM" id="SSF46785">
    <property type="entry name" value="Winged helix' DNA-binding domain"/>
    <property type="match status" value="1"/>
</dbReference>
<evidence type="ECO:0000256" key="2">
    <source>
        <dbReference type="ARBA" id="ARBA00023015"/>
    </source>
</evidence>
<dbReference type="Gene3D" id="1.10.10.10">
    <property type="entry name" value="Winged helix-like DNA-binding domain superfamily/Winged helix DNA-binding domain"/>
    <property type="match status" value="1"/>
</dbReference>
<keyword evidence="8" id="KW-1185">Reference proteome</keyword>
<dbReference type="SUPFAM" id="SSF53850">
    <property type="entry name" value="Periplasmic binding protein-like II"/>
    <property type="match status" value="1"/>
</dbReference>
<dbReference type="Gene3D" id="3.40.190.290">
    <property type="match status" value="1"/>
</dbReference>
<evidence type="ECO:0000313" key="8">
    <source>
        <dbReference type="Proteomes" id="UP001214441"/>
    </source>
</evidence>
<dbReference type="InterPro" id="IPR000847">
    <property type="entry name" value="LysR_HTH_N"/>
</dbReference>
<evidence type="ECO:0000256" key="3">
    <source>
        <dbReference type="ARBA" id="ARBA00023125"/>
    </source>
</evidence>
<protein>
    <submittedName>
        <fullName evidence="7">LysR substrate-binding domain-containing protein</fullName>
    </submittedName>
</protein>
<sequence length="344" mass="37029">MQLQQLRYFAAVADTLHFTRAAQREHVAQPSLSQQIRALERELGAELFHRARGHISLTDAGEALLPLARRVLADTETARREVQEVAQLRRGRVRLGAPPSLCASMVPDVLRAFHDRYPGVDLVVHEDGSQDLVRVLASGELDLALIITPLAAQGPALTTFELLREELVVVSAPDEPPPVRHSRIRVEDLRYRPLAMFRRGYDLREFTVAACREAGFEPVFGVEGGEMDAVLGFVRAGLGVAVVPSMVASRSGLRTTRFADPGLHRTISVAHRGDVSPPRAARELQRILTERLALESEAEVGTDAGTDAEAGAGTEAGTGTEADASADASGDAIGDAERDAEAGT</sequence>
<dbReference type="InterPro" id="IPR036390">
    <property type="entry name" value="WH_DNA-bd_sf"/>
</dbReference>
<organism evidence="7 8">
    <name type="scientific">Streptomyces iconiensis</name>
    <dbReference type="NCBI Taxonomy" id="1384038"/>
    <lineage>
        <taxon>Bacteria</taxon>
        <taxon>Bacillati</taxon>
        <taxon>Actinomycetota</taxon>
        <taxon>Actinomycetes</taxon>
        <taxon>Kitasatosporales</taxon>
        <taxon>Streptomycetaceae</taxon>
        <taxon>Streptomyces</taxon>
    </lineage>
</organism>
<proteinExistence type="inferred from homology"/>
<keyword evidence="2" id="KW-0805">Transcription regulation</keyword>
<evidence type="ECO:0000259" key="6">
    <source>
        <dbReference type="PROSITE" id="PS50931"/>
    </source>
</evidence>
<evidence type="ECO:0000256" key="5">
    <source>
        <dbReference type="SAM" id="MobiDB-lite"/>
    </source>
</evidence>
<dbReference type="InterPro" id="IPR036388">
    <property type="entry name" value="WH-like_DNA-bd_sf"/>
</dbReference>
<comment type="similarity">
    <text evidence="1">Belongs to the LysR transcriptional regulatory family.</text>
</comment>
<reference evidence="7 8" key="1">
    <citation type="submission" date="2023-05" db="EMBL/GenBank/DDBJ databases">
        <title>Streptantibioticus silvisoli sp. nov., acidotolerant actinomycetes 1 from pine litter.</title>
        <authorList>
            <person name="Swiecimska M."/>
            <person name="Golinska P."/>
            <person name="Sangal V."/>
            <person name="Wachnowicz B."/>
            <person name="Goodfellow M."/>
        </authorList>
    </citation>
    <scope>NUCLEOTIDE SEQUENCE [LARGE SCALE GENOMIC DNA]</scope>
    <source>
        <strain evidence="7 8">DSM 42109</strain>
    </source>
</reference>
<evidence type="ECO:0000256" key="1">
    <source>
        <dbReference type="ARBA" id="ARBA00009437"/>
    </source>
</evidence>
<gene>
    <name evidence="7" type="ORF">NMN56_025645</name>
</gene>
<dbReference type="PROSITE" id="PS50931">
    <property type="entry name" value="HTH_LYSR"/>
    <property type="match status" value="1"/>
</dbReference>
<comment type="caution">
    <text evidence="7">The sequence shown here is derived from an EMBL/GenBank/DDBJ whole genome shotgun (WGS) entry which is preliminary data.</text>
</comment>
<dbReference type="Proteomes" id="UP001214441">
    <property type="component" value="Unassembled WGS sequence"/>
</dbReference>
<dbReference type="InterPro" id="IPR005119">
    <property type="entry name" value="LysR_subst-bd"/>
</dbReference>
<evidence type="ECO:0000313" key="7">
    <source>
        <dbReference type="EMBL" id="MDJ1135287.1"/>
    </source>
</evidence>
<feature type="compositionally biased region" description="Low complexity" evidence="5">
    <location>
        <begin position="301"/>
        <end position="333"/>
    </location>
</feature>
<feature type="compositionally biased region" description="Basic and acidic residues" evidence="5">
    <location>
        <begin position="335"/>
        <end position="344"/>
    </location>
</feature>
<dbReference type="Pfam" id="PF00126">
    <property type="entry name" value="HTH_1"/>
    <property type="match status" value="1"/>
</dbReference>
<keyword evidence="3" id="KW-0238">DNA-binding</keyword>
<feature type="region of interest" description="Disordered" evidence="5">
    <location>
        <begin position="295"/>
        <end position="344"/>
    </location>
</feature>